<dbReference type="CDD" id="cd19481">
    <property type="entry name" value="RecA-like_protease"/>
    <property type="match status" value="1"/>
</dbReference>
<protein>
    <submittedName>
        <fullName evidence="2">P-loop containing nucleoside triphosphate hydrolase protein</fullName>
    </submittedName>
</protein>
<evidence type="ECO:0000313" key="3">
    <source>
        <dbReference type="Proteomes" id="UP000799423"/>
    </source>
</evidence>
<evidence type="ECO:0000313" key="2">
    <source>
        <dbReference type="EMBL" id="KAF2849622.1"/>
    </source>
</evidence>
<dbReference type="InterPro" id="IPR027417">
    <property type="entry name" value="P-loop_NTPase"/>
</dbReference>
<organism evidence="2 3">
    <name type="scientific">Plenodomus tracheiphilus IPT5</name>
    <dbReference type="NCBI Taxonomy" id="1408161"/>
    <lineage>
        <taxon>Eukaryota</taxon>
        <taxon>Fungi</taxon>
        <taxon>Dikarya</taxon>
        <taxon>Ascomycota</taxon>
        <taxon>Pezizomycotina</taxon>
        <taxon>Dothideomycetes</taxon>
        <taxon>Pleosporomycetidae</taxon>
        <taxon>Pleosporales</taxon>
        <taxon>Pleosporineae</taxon>
        <taxon>Leptosphaeriaceae</taxon>
        <taxon>Plenodomus</taxon>
    </lineage>
</organism>
<dbReference type="AlphaFoldDB" id="A0A6A7B2K5"/>
<proteinExistence type="predicted"/>
<dbReference type="Pfam" id="PF22942">
    <property type="entry name" value="DUF7025"/>
    <property type="match status" value="1"/>
</dbReference>
<accession>A0A6A7B2K5</accession>
<evidence type="ECO:0000259" key="1">
    <source>
        <dbReference type="SMART" id="SM00382"/>
    </source>
</evidence>
<feature type="non-terminal residue" evidence="2">
    <location>
        <position position="1"/>
    </location>
</feature>
<dbReference type="InterPro" id="IPR003593">
    <property type="entry name" value="AAA+_ATPase"/>
</dbReference>
<feature type="domain" description="AAA+ ATPase" evidence="1">
    <location>
        <begin position="378"/>
        <end position="508"/>
    </location>
</feature>
<dbReference type="GO" id="GO:0016887">
    <property type="term" value="F:ATP hydrolysis activity"/>
    <property type="evidence" value="ECO:0007669"/>
    <property type="project" value="InterPro"/>
</dbReference>
<dbReference type="Gene3D" id="3.40.50.300">
    <property type="entry name" value="P-loop containing nucleotide triphosphate hydrolases"/>
    <property type="match status" value="1"/>
</dbReference>
<dbReference type="InterPro" id="IPR056599">
    <property type="entry name" value="AAA_lid_fung"/>
</dbReference>
<dbReference type="GO" id="GO:0005524">
    <property type="term" value="F:ATP binding"/>
    <property type="evidence" value="ECO:0007669"/>
    <property type="project" value="InterPro"/>
</dbReference>
<feature type="non-terminal residue" evidence="2">
    <location>
        <position position="643"/>
    </location>
</feature>
<dbReference type="InterPro" id="IPR054289">
    <property type="entry name" value="DUF7025"/>
</dbReference>
<dbReference type="PANTHER" id="PTHR46411">
    <property type="entry name" value="FAMILY ATPASE, PUTATIVE-RELATED"/>
    <property type="match status" value="1"/>
</dbReference>
<keyword evidence="3" id="KW-1185">Reference proteome</keyword>
<dbReference type="Pfam" id="PF00004">
    <property type="entry name" value="AAA"/>
    <property type="match status" value="1"/>
</dbReference>
<reference evidence="2" key="1">
    <citation type="submission" date="2020-01" db="EMBL/GenBank/DDBJ databases">
        <authorList>
            <consortium name="DOE Joint Genome Institute"/>
            <person name="Haridas S."/>
            <person name="Albert R."/>
            <person name="Binder M."/>
            <person name="Bloem J."/>
            <person name="Labutti K."/>
            <person name="Salamov A."/>
            <person name="Andreopoulos B."/>
            <person name="Baker S.E."/>
            <person name="Barry K."/>
            <person name="Bills G."/>
            <person name="Bluhm B.H."/>
            <person name="Cannon C."/>
            <person name="Castanera R."/>
            <person name="Culley D.E."/>
            <person name="Daum C."/>
            <person name="Ezra D."/>
            <person name="Gonzalez J.B."/>
            <person name="Henrissat B."/>
            <person name="Kuo A."/>
            <person name="Liang C."/>
            <person name="Lipzen A."/>
            <person name="Lutzoni F."/>
            <person name="Magnuson J."/>
            <person name="Mondo S."/>
            <person name="Nolan M."/>
            <person name="Ohm R."/>
            <person name="Pangilinan J."/>
            <person name="Park H.-J."/>
            <person name="Ramirez L."/>
            <person name="Alfaro M."/>
            <person name="Sun H."/>
            <person name="Tritt A."/>
            <person name="Yoshinaga Y."/>
            <person name="Zwiers L.-H."/>
            <person name="Turgeon B.G."/>
            <person name="Goodwin S.B."/>
            <person name="Spatafora J.W."/>
            <person name="Crous P.W."/>
            <person name="Grigoriev I.V."/>
        </authorList>
    </citation>
    <scope>NUCLEOTIDE SEQUENCE</scope>
    <source>
        <strain evidence="2">IPT5</strain>
    </source>
</reference>
<keyword evidence="2" id="KW-0378">Hydrolase</keyword>
<dbReference type="Pfam" id="PF23232">
    <property type="entry name" value="AAA_lid_13"/>
    <property type="match status" value="1"/>
</dbReference>
<dbReference type="SMART" id="SM00382">
    <property type="entry name" value="AAA"/>
    <property type="match status" value="1"/>
</dbReference>
<dbReference type="PANTHER" id="PTHR46411:SF3">
    <property type="entry name" value="AAA+ ATPASE DOMAIN-CONTAINING PROTEIN"/>
    <property type="match status" value="1"/>
</dbReference>
<gene>
    <name evidence="2" type="ORF">T440DRAFT_350509</name>
</gene>
<dbReference type="EMBL" id="MU006310">
    <property type="protein sequence ID" value="KAF2849622.1"/>
    <property type="molecule type" value="Genomic_DNA"/>
</dbReference>
<sequence>LQCLLEFLDVDMKPIFDLQAAIADTACNELEFSHLWHLFKPGDLVVIGDNDARSHRAYRVLHVTGGRLMIDLTNTGLYRRPPMDLLTFEDGPPQSLSVSVKVTPLIIDCFFIEYDGIRFGPRSRRIIIPEYSGLRLITSLEAFPLRFSPAHDDIRQRLMERGRKYSGLTPGSHKMYKGLSLADSALRDYREEVNRKVHSEIILDQEASITYNRLGKRLEFGGGLIATSTPYDIRESHFACGQETCFSCGDVHDDSRYDLEARTAFMQSTDLLRNVTANELKEDHLILLPARMYGYALQDRRWHSLDVETVSELDGPDDLLQNSRTAFDDLIIPREHKSLIRALIGNQTKKSRESFSSSQRSSGHRGNVSMDLVRGKGRGLIILLHGVPGVGKTSTAECVAAELKRPLFPITCGDLGIEADTVEKRLEIYFNLAQRWRCVLFLDEADVFLAARNESGSDQLQRNGLVSVFLRVLEYYVGVLVLTTNRVGSFDEAFRSRVHVSLYYPRLDEEATTKIWEMNIRRIEDATDLDLDFEPDDIRRFYRDHWRRAERKRSRHWNGRQIKNAFQTAIALAYWEFENPNSVTPPSKKIDRPYLSSKLFEHVAKTSNHFDDYIHSLAVNDGIEEGQNVYSWKAKNDNLRDDS</sequence>
<name>A0A6A7B2K5_9PLEO</name>
<dbReference type="Proteomes" id="UP000799423">
    <property type="component" value="Unassembled WGS sequence"/>
</dbReference>
<dbReference type="InterPro" id="IPR003959">
    <property type="entry name" value="ATPase_AAA_core"/>
</dbReference>
<dbReference type="OrthoDB" id="10042665at2759"/>
<dbReference type="SUPFAM" id="SSF52540">
    <property type="entry name" value="P-loop containing nucleoside triphosphate hydrolases"/>
    <property type="match status" value="1"/>
</dbReference>